<feature type="compositionally biased region" description="Basic residues" evidence="1">
    <location>
        <begin position="124"/>
        <end position="134"/>
    </location>
</feature>
<feature type="region of interest" description="Disordered" evidence="1">
    <location>
        <begin position="1"/>
        <end position="239"/>
    </location>
</feature>
<proteinExistence type="predicted"/>
<dbReference type="Proteomes" id="UP000243459">
    <property type="component" value="Chromosome 3"/>
</dbReference>
<dbReference type="AlphaFoldDB" id="A0A5P1FH14"/>
<feature type="compositionally biased region" description="Polar residues" evidence="1">
    <location>
        <begin position="179"/>
        <end position="192"/>
    </location>
</feature>
<accession>A0A5P1FH14</accession>
<feature type="compositionally biased region" description="Basic and acidic residues" evidence="1">
    <location>
        <begin position="21"/>
        <end position="33"/>
    </location>
</feature>
<sequence length="239" mass="26029">MGVCFSKKKKKRSKDSVGSGEKSKPIQDCRDPPPTESPQEEEKVKEVLSETPKLAAVRSKDDEIVKRSRSRGNDDGEEKEEPGVNGDATPTPSESATTTATAAFTEQSKAGDEEEEEVGISEKKKTRPRPRPRSRSQSPAKVVHKRTNSRSSDHRDFPAAVASATKKREMRAVDVGCRTSRSAPSPLKNRSISSRRDTGERSGRRSASPADNDSKMRSFCAPEPAATTTTTTKGRSSPQ</sequence>
<feature type="compositionally biased region" description="Low complexity" evidence="1">
    <location>
        <begin position="88"/>
        <end position="106"/>
    </location>
</feature>
<dbReference type="PANTHER" id="PTHR33871">
    <property type="entry name" value="OS05G0503100 PROTEIN-RELATED"/>
    <property type="match status" value="1"/>
</dbReference>
<reference evidence="3" key="1">
    <citation type="journal article" date="2017" name="Nat. Commun.">
        <title>The asparagus genome sheds light on the origin and evolution of a young Y chromosome.</title>
        <authorList>
            <person name="Harkess A."/>
            <person name="Zhou J."/>
            <person name="Xu C."/>
            <person name="Bowers J.E."/>
            <person name="Van der Hulst R."/>
            <person name="Ayyampalayam S."/>
            <person name="Mercati F."/>
            <person name="Riccardi P."/>
            <person name="McKain M.R."/>
            <person name="Kakrana A."/>
            <person name="Tang H."/>
            <person name="Ray J."/>
            <person name="Groenendijk J."/>
            <person name="Arikit S."/>
            <person name="Mathioni S.M."/>
            <person name="Nakano M."/>
            <person name="Shan H."/>
            <person name="Telgmann-Rauber A."/>
            <person name="Kanno A."/>
            <person name="Yue Z."/>
            <person name="Chen H."/>
            <person name="Li W."/>
            <person name="Chen Y."/>
            <person name="Xu X."/>
            <person name="Zhang Y."/>
            <person name="Luo S."/>
            <person name="Chen H."/>
            <person name="Gao J."/>
            <person name="Mao Z."/>
            <person name="Pires J.C."/>
            <person name="Luo M."/>
            <person name="Kudrna D."/>
            <person name="Wing R.A."/>
            <person name="Meyers B.C."/>
            <person name="Yi K."/>
            <person name="Kong H."/>
            <person name="Lavrijsen P."/>
            <person name="Sunseri F."/>
            <person name="Falavigna A."/>
            <person name="Ye Y."/>
            <person name="Leebens-Mack J.H."/>
            <person name="Chen G."/>
        </authorList>
    </citation>
    <scope>NUCLEOTIDE SEQUENCE [LARGE SCALE GENOMIC DNA]</scope>
    <source>
        <strain evidence="3">cv. DH0086</strain>
    </source>
</reference>
<protein>
    <submittedName>
        <fullName evidence="2">Uncharacterized protein</fullName>
    </submittedName>
</protein>
<feature type="compositionally biased region" description="Basic and acidic residues" evidence="1">
    <location>
        <begin position="58"/>
        <end position="74"/>
    </location>
</feature>
<feature type="compositionally biased region" description="Basic and acidic residues" evidence="1">
    <location>
        <begin position="194"/>
        <end position="203"/>
    </location>
</feature>
<organism evidence="2 3">
    <name type="scientific">Asparagus officinalis</name>
    <name type="common">Garden asparagus</name>
    <dbReference type="NCBI Taxonomy" id="4686"/>
    <lineage>
        <taxon>Eukaryota</taxon>
        <taxon>Viridiplantae</taxon>
        <taxon>Streptophyta</taxon>
        <taxon>Embryophyta</taxon>
        <taxon>Tracheophyta</taxon>
        <taxon>Spermatophyta</taxon>
        <taxon>Magnoliopsida</taxon>
        <taxon>Liliopsida</taxon>
        <taxon>Asparagales</taxon>
        <taxon>Asparagaceae</taxon>
        <taxon>Asparagoideae</taxon>
        <taxon>Asparagus</taxon>
    </lineage>
</organism>
<gene>
    <name evidence="2" type="ORF">A4U43_C03F22180</name>
</gene>
<feature type="compositionally biased region" description="Basic residues" evidence="1">
    <location>
        <begin position="1"/>
        <end position="13"/>
    </location>
</feature>
<evidence type="ECO:0000313" key="3">
    <source>
        <dbReference type="Proteomes" id="UP000243459"/>
    </source>
</evidence>
<evidence type="ECO:0000313" key="2">
    <source>
        <dbReference type="EMBL" id="ONK75941.1"/>
    </source>
</evidence>
<dbReference type="Gramene" id="ONK75941">
    <property type="protein sequence ID" value="ONK75941"/>
    <property type="gene ID" value="A4U43_C03F22180"/>
</dbReference>
<evidence type="ECO:0000256" key="1">
    <source>
        <dbReference type="SAM" id="MobiDB-lite"/>
    </source>
</evidence>
<dbReference type="EMBL" id="CM007383">
    <property type="protein sequence ID" value="ONK75941.1"/>
    <property type="molecule type" value="Genomic_DNA"/>
</dbReference>
<name>A0A5P1FH14_ASPOF</name>
<keyword evidence="3" id="KW-1185">Reference proteome</keyword>
<dbReference type="PANTHER" id="PTHR33871:SF1">
    <property type="entry name" value="OS05G0503100 PROTEIN"/>
    <property type="match status" value="1"/>
</dbReference>